<evidence type="ECO:0000256" key="4">
    <source>
        <dbReference type="ARBA" id="ARBA00023136"/>
    </source>
</evidence>
<keyword evidence="7" id="KW-1185">Reference proteome</keyword>
<evidence type="ECO:0000256" key="3">
    <source>
        <dbReference type="ARBA" id="ARBA00022989"/>
    </source>
</evidence>
<name>A0ABT0YG23_9ACTN</name>
<dbReference type="PANTHER" id="PTHR23514:SF13">
    <property type="entry name" value="INNER MEMBRANE PROTEIN YBJJ"/>
    <property type="match status" value="1"/>
</dbReference>
<feature type="transmembrane region" description="Helical" evidence="5">
    <location>
        <begin position="47"/>
        <end position="66"/>
    </location>
</feature>
<dbReference type="InterPro" id="IPR011701">
    <property type="entry name" value="MFS"/>
</dbReference>
<comment type="subcellular location">
    <subcellularLocation>
        <location evidence="1">Membrane</location>
        <topology evidence="1">Multi-pass membrane protein</topology>
    </subcellularLocation>
</comment>
<feature type="transmembrane region" description="Helical" evidence="5">
    <location>
        <begin position="358"/>
        <end position="379"/>
    </location>
</feature>
<dbReference type="Pfam" id="PF07690">
    <property type="entry name" value="MFS_1"/>
    <property type="match status" value="1"/>
</dbReference>
<feature type="transmembrane region" description="Helical" evidence="5">
    <location>
        <begin position="199"/>
        <end position="221"/>
    </location>
</feature>
<dbReference type="PANTHER" id="PTHR23514">
    <property type="entry name" value="BYPASS OF STOP CODON PROTEIN 6"/>
    <property type="match status" value="1"/>
</dbReference>
<dbReference type="CDD" id="cd17393">
    <property type="entry name" value="MFS_MosC_like"/>
    <property type="match status" value="1"/>
</dbReference>
<comment type="caution">
    <text evidence="6">The sequence shown here is derived from an EMBL/GenBank/DDBJ whole genome shotgun (WGS) entry which is preliminary data.</text>
</comment>
<evidence type="ECO:0000256" key="2">
    <source>
        <dbReference type="ARBA" id="ARBA00022692"/>
    </source>
</evidence>
<feature type="transmembrane region" description="Helical" evidence="5">
    <location>
        <begin position="331"/>
        <end position="352"/>
    </location>
</feature>
<protein>
    <submittedName>
        <fullName evidence="6">MFS transporter</fullName>
    </submittedName>
</protein>
<feature type="transmembrane region" description="Helical" evidence="5">
    <location>
        <begin position="298"/>
        <end position="319"/>
    </location>
</feature>
<feature type="transmembrane region" description="Helical" evidence="5">
    <location>
        <begin position="78"/>
        <end position="100"/>
    </location>
</feature>
<feature type="transmembrane region" description="Helical" evidence="5">
    <location>
        <begin position="273"/>
        <end position="292"/>
    </location>
</feature>
<evidence type="ECO:0000256" key="5">
    <source>
        <dbReference type="SAM" id="Phobius"/>
    </source>
</evidence>
<evidence type="ECO:0000313" key="7">
    <source>
        <dbReference type="Proteomes" id="UP001523216"/>
    </source>
</evidence>
<feature type="transmembrane region" description="Helical" evidence="5">
    <location>
        <begin position="241"/>
        <end position="261"/>
    </location>
</feature>
<accession>A0ABT0YG23</accession>
<evidence type="ECO:0000256" key="1">
    <source>
        <dbReference type="ARBA" id="ARBA00004141"/>
    </source>
</evidence>
<sequence>MISTELLRLRRARVATSAIFAAHGAVTGTFAARVPWIVDHVGVGPGGLGIALLMPGVGALVAMPLSGRLVHRFDLRSLVRVLMLCWVGALLLPALPASLWLLCLTLIVYGATAGLADVAMNAHAVLVEERYGRSVMSSFHGWWSVGGLAGSAIAAFAAREGLGAPAHFAFTVVVLAVVVLVASLGIVPHRPEPSLAEPPAFALPSKAVLPIGLIGLCAVFAEGASLDWAAVYVRDLLNSPAATAAATVSIFSVCMAVARFGGDWVVRRLGPVTTVRISGVCATVGALMIVLLEPVALVIAGFGLLGVGIAVVVPLVFAAAGRSSEHPGRSIAGVAGIAYGSGLIAPGIIGGIAHLSSLTVSFGVIVGLMVIMTLGASVLRR</sequence>
<evidence type="ECO:0000313" key="6">
    <source>
        <dbReference type="EMBL" id="MCM4085006.1"/>
    </source>
</evidence>
<dbReference type="InterPro" id="IPR036259">
    <property type="entry name" value="MFS_trans_sf"/>
</dbReference>
<feature type="transmembrane region" description="Helical" evidence="5">
    <location>
        <begin position="106"/>
        <end position="127"/>
    </location>
</feature>
<dbReference type="RefSeq" id="WP_251804741.1">
    <property type="nucleotide sequence ID" value="NZ_JAMQOL010000090.1"/>
</dbReference>
<organism evidence="6 7">
    <name type="scientific">Paractinoplanes hotanensis</name>
    <dbReference type="NCBI Taxonomy" id="2906497"/>
    <lineage>
        <taxon>Bacteria</taxon>
        <taxon>Bacillati</taxon>
        <taxon>Actinomycetota</taxon>
        <taxon>Actinomycetes</taxon>
        <taxon>Micromonosporales</taxon>
        <taxon>Micromonosporaceae</taxon>
        <taxon>Paractinoplanes</taxon>
    </lineage>
</organism>
<reference evidence="6 7" key="1">
    <citation type="submission" date="2022-06" db="EMBL/GenBank/DDBJ databases">
        <title>Actinoplanes abujensis sp. nov., isolated from Nigerian arid soil.</title>
        <authorList>
            <person name="Ding P."/>
        </authorList>
    </citation>
    <scope>NUCLEOTIDE SEQUENCE [LARGE SCALE GENOMIC DNA]</scope>
    <source>
        <strain evidence="7">TRM88002</strain>
    </source>
</reference>
<keyword evidence="3 5" id="KW-1133">Transmembrane helix</keyword>
<keyword evidence="2 5" id="KW-0812">Transmembrane</keyword>
<dbReference type="Gene3D" id="1.20.1250.20">
    <property type="entry name" value="MFS general substrate transporter like domains"/>
    <property type="match status" value="2"/>
</dbReference>
<dbReference type="EMBL" id="JAMQOL010000090">
    <property type="protein sequence ID" value="MCM4085006.1"/>
    <property type="molecule type" value="Genomic_DNA"/>
</dbReference>
<dbReference type="SUPFAM" id="SSF103473">
    <property type="entry name" value="MFS general substrate transporter"/>
    <property type="match status" value="1"/>
</dbReference>
<gene>
    <name evidence="6" type="ORF">LXN57_46515</name>
</gene>
<keyword evidence="4 5" id="KW-0472">Membrane</keyword>
<feature type="transmembrane region" description="Helical" evidence="5">
    <location>
        <begin position="139"/>
        <end position="158"/>
    </location>
</feature>
<proteinExistence type="predicted"/>
<dbReference type="InterPro" id="IPR051788">
    <property type="entry name" value="MFS_Transporter"/>
</dbReference>
<feature type="transmembrane region" description="Helical" evidence="5">
    <location>
        <begin position="164"/>
        <end position="187"/>
    </location>
</feature>
<dbReference type="Proteomes" id="UP001523216">
    <property type="component" value="Unassembled WGS sequence"/>
</dbReference>